<keyword evidence="4 7" id="KW-0472">Membrane</keyword>
<reference evidence="9 10" key="1">
    <citation type="submission" date="2016-11" db="EMBL/GenBank/DDBJ databases">
        <title>Draft Genome Assembly of Colletotrichum chlorophyti a pathogen of herbaceous plants.</title>
        <authorList>
            <person name="Gan P."/>
            <person name="Narusaka M."/>
            <person name="Tsushima A."/>
            <person name="Narusaka Y."/>
            <person name="Takano Y."/>
            <person name="Shirasu K."/>
        </authorList>
    </citation>
    <scope>NUCLEOTIDE SEQUENCE [LARGE SCALE GENOMIC DNA]</scope>
    <source>
        <strain evidence="9 10">NTL11</strain>
    </source>
</reference>
<name>A0A1Q8RVX9_9PEZI</name>
<keyword evidence="2 7" id="KW-0812">Transmembrane</keyword>
<evidence type="ECO:0000313" key="10">
    <source>
        <dbReference type="Proteomes" id="UP000186583"/>
    </source>
</evidence>
<evidence type="ECO:0000256" key="7">
    <source>
        <dbReference type="SAM" id="Phobius"/>
    </source>
</evidence>
<dbReference type="GO" id="GO:0017022">
    <property type="term" value="F:myosin binding"/>
    <property type="evidence" value="ECO:0007669"/>
    <property type="project" value="InterPro"/>
</dbReference>
<dbReference type="EMBL" id="MPGH01000087">
    <property type="protein sequence ID" value="OLN88665.1"/>
    <property type="molecule type" value="Genomic_DNA"/>
</dbReference>
<evidence type="ECO:0000313" key="9">
    <source>
        <dbReference type="EMBL" id="OLN88665.1"/>
    </source>
</evidence>
<proteinExistence type="predicted"/>
<dbReference type="InterPro" id="IPR026859">
    <property type="entry name" value="Myosin-bd"/>
</dbReference>
<feature type="transmembrane region" description="Helical" evidence="7">
    <location>
        <begin position="214"/>
        <end position="232"/>
    </location>
</feature>
<evidence type="ECO:0000256" key="1">
    <source>
        <dbReference type="ARBA" id="ARBA00004308"/>
    </source>
</evidence>
<feature type="region of interest" description="Disordered" evidence="6">
    <location>
        <begin position="1"/>
        <end position="71"/>
    </location>
</feature>
<feature type="transmembrane region" description="Helical" evidence="7">
    <location>
        <begin position="184"/>
        <end position="202"/>
    </location>
</feature>
<organism evidence="9 10">
    <name type="scientific">Colletotrichum chlorophyti</name>
    <dbReference type="NCBI Taxonomy" id="708187"/>
    <lineage>
        <taxon>Eukaryota</taxon>
        <taxon>Fungi</taxon>
        <taxon>Dikarya</taxon>
        <taxon>Ascomycota</taxon>
        <taxon>Pezizomycotina</taxon>
        <taxon>Sordariomycetes</taxon>
        <taxon>Hypocreomycetidae</taxon>
        <taxon>Glomerellales</taxon>
        <taxon>Glomerellaceae</taxon>
        <taxon>Colletotrichum</taxon>
    </lineage>
</organism>
<accession>A0A1Q8RVX9</accession>
<evidence type="ECO:0000256" key="2">
    <source>
        <dbReference type="ARBA" id="ARBA00022692"/>
    </source>
</evidence>
<evidence type="ECO:0000256" key="3">
    <source>
        <dbReference type="ARBA" id="ARBA00022989"/>
    </source>
</evidence>
<keyword evidence="10" id="KW-1185">Reference proteome</keyword>
<sequence length="642" mass="71366">MEPVVFDQTPLAEYLRGERSSESQCDSRRDRQTDVLRATDEGEDEQAGWAHDDPTYDVSPPSSPEFAPTGRPMVRSRFRNSPLQINIPTKSSSEPSYRRSYSVRLFSPLYVAHGEITDLCPLQTAVASRIDRADNSKFLEQFRYTIIASQLLSGHSILSQHHATSRPANAAIDGNTADNLLDSTGAVVAVLGALAVAVSINWLAGTGPWTKRRITIIVFILAIAAGVSHVYMRRQWLRYRRLQALSEVTAFVSNSQEFDSATGAAIALFRSAPLPPISRIEDRSQTRKCVRLRRALRACFADVIPSYDQTVAVVKGFSEQLDLDKYYDIYDISDFDISDAKQGFKENEFDDTESLRTLKILAARFHTIRKMFLCALLALEASGDSSDLLKWTSTVEAIRTLNSVTQHAFEVLKRLLSEEESFPPPPTPKMPLTPGRERWRSQLRKLNSLSSGIRGLQAKLQLLKEESDRSLNESDDISELGSSLMAQYESIGGDLKTLMQAWEEGKAALALGIDRNEKRLSSMSTLLSPTSSLSGLTTVDEGGGGAAEALKALNGESPSSLDFSSTGEPDTEEIFEAVAQPRPRSLLTREERILKMREERDRRELARESADANRGMLKELEMVINLRPRPRTGTTPSRIVSM</sequence>
<dbReference type="Pfam" id="PF12632">
    <property type="entry name" value="Vezatin"/>
    <property type="match status" value="1"/>
</dbReference>
<dbReference type="Proteomes" id="UP000186583">
    <property type="component" value="Unassembled WGS sequence"/>
</dbReference>
<protein>
    <recommendedName>
        <fullName evidence="8">Myosin-binding domain-containing protein</fullName>
    </recommendedName>
</protein>
<dbReference type="GO" id="GO:0012505">
    <property type="term" value="C:endomembrane system"/>
    <property type="evidence" value="ECO:0007669"/>
    <property type="project" value="UniProtKB-SubCell"/>
</dbReference>
<dbReference type="AlphaFoldDB" id="A0A1Q8RVX9"/>
<gene>
    <name evidence="9" type="ORF">CCHL11_01883</name>
</gene>
<evidence type="ECO:0000256" key="5">
    <source>
        <dbReference type="SAM" id="Coils"/>
    </source>
</evidence>
<evidence type="ECO:0000256" key="4">
    <source>
        <dbReference type="ARBA" id="ARBA00023136"/>
    </source>
</evidence>
<keyword evidence="3 7" id="KW-1133">Transmembrane helix</keyword>
<keyword evidence="5" id="KW-0175">Coiled coil</keyword>
<dbReference type="STRING" id="708187.A0A1Q8RVX9"/>
<evidence type="ECO:0000259" key="8">
    <source>
        <dbReference type="Pfam" id="PF12632"/>
    </source>
</evidence>
<feature type="coiled-coil region" evidence="5">
    <location>
        <begin position="446"/>
        <end position="473"/>
    </location>
</feature>
<feature type="domain" description="Myosin-binding" evidence="8">
    <location>
        <begin position="205"/>
        <end position="460"/>
    </location>
</feature>
<comment type="caution">
    <text evidence="9">The sequence shown here is derived from an EMBL/GenBank/DDBJ whole genome shotgun (WGS) entry which is preliminary data.</text>
</comment>
<dbReference type="OrthoDB" id="21151at2759"/>
<comment type="subcellular location">
    <subcellularLocation>
        <location evidence="1">Endomembrane system</location>
    </subcellularLocation>
</comment>
<evidence type="ECO:0000256" key="6">
    <source>
        <dbReference type="SAM" id="MobiDB-lite"/>
    </source>
</evidence>
<feature type="compositionally biased region" description="Basic and acidic residues" evidence="6">
    <location>
        <begin position="15"/>
        <end position="40"/>
    </location>
</feature>